<dbReference type="InterPro" id="IPR050682">
    <property type="entry name" value="ModA/WtpA"/>
</dbReference>
<dbReference type="PANTHER" id="PTHR30632:SF0">
    <property type="entry name" value="SULFATE-BINDING PROTEIN"/>
    <property type="match status" value="1"/>
</dbReference>
<dbReference type="Pfam" id="PF13531">
    <property type="entry name" value="SBP_bac_11"/>
    <property type="match status" value="1"/>
</dbReference>
<dbReference type="AlphaFoldDB" id="A0A4P8XKG1"/>
<dbReference type="PROSITE" id="PS51257">
    <property type="entry name" value="PROKAR_LIPOPROTEIN"/>
    <property type="match status" value="1"/>
</dbReference>
<accession>A0A4P8XKG1</accession>
<feature type="binding site" evidence="5">
    <location>
        <position position="156"/>
    </location>
    <ligand>
        <name>molybdate</name>
        <dbReference type="ChEBI" id="CHEBI:36264"/>
    </ligand>
</feature>
<keyword evidence="4" id="KW-0732">Signal</keyword>
<comment type="similarity">
    <text evidence="1">Belongs to the bacterial solute-binding protein ModA family.</text>
</comment>
<dbReference type="Proteomes" id="UP000300879">
    <property type="component" value="Chromosome"/>
</dbReference>
<organism evidence="6 7">
    <name type="scientific">Paenibacillus algicola</name>
    <dbReference type="NCBI Taxonomy" id="2565926"/>
    <lineage>
        <taxon>Bacteria</taxon>
        <taxon>Bacillati</taxon>
        <taxon>Bacillota</taxon>
        <taxon>Bacilli</taxon>
        <taxon>Bacillales</taxon>
        <taxon>Paenibacillaceae</taxon>
        <taxon>Paenibacillus</taxon>
    </lineage>
</organism>
<dbReference type="GO" id="GO:0046872">
    <property type="term" value="F:metal ion binding"/>
    <property type="evidence" value="ECO:0007669"/>
    <property type="project" value="UniProtKB-KW"/>
</dbReference>
<evidence type="ECO:0000256" key="2">
    <source>
        <dbReference type="ARBA" id="ARBA00022505"/>
    </source>
</evidence>
<keyword evidence="3 5" id="KW-0479">Metal-binding</keyword>
<dbReference type="GO" id="GO:0030973">
    <property type="term" value="F:molybdate ion binding"/>
    <property type="evidence" value="ECO:0007669"/>
    <property type="project" value="TreeGrafter"/>
</dbReference>
<feature type="binding site" evidence="5">
    <location>
        <position position="46"/>
    </location>
    <ligand>
        <name>molybdate</name>
        <dbReference type="ChEBI" id="CHEBI:36264"/>
    </ligand>
</feature>
<evidence type="ECO:0000256" key="3">
    <source>
        <dbReference type="ARBA" id="ARBA00022723"/>
    </source>
</evidence>
<feature type="binding site" evidence="5">
    <location>
        <position position="74"/>
    </location>
    <ligand>
        <name>molybdate</name>
        <dbReference type="ChEBI" id="CHEBI:36264"/>
    </ligand>
</feature>
<dbReference type="PIRSF" id="PIRSF004846">
    <property type="entry name" value="ModA"/>
    <property type="match status" value="1"/>
</dbReference>
<feature type="binding site" evidence="5">
    <location>
        <position position="183"/>
    </location>
    <ligand>
        <name>molybdate</name>
        <dbReference type="ChEBI" id="CHEBI:36264"/>
    </ligand>
</feature>
<proteinExistence type="inferred from homology"/>
<evidence type="ECO:0000256" key="1">
    <source>
        <dbReference type="ARBA" id="ARBA00009175"/>
    </source>
</evidence>
<evidence type="ECO:0000313" key="7">
    <source>
        <dbReference type="Proteomes" id="UP000300879"/>
    </source>
</evidence>
<keyword evidence="7" id="KW-1185">Reference proteome</keyword>
<dbReference type="PANTHER" id="PTHR30632">
    <property type="entry name" value="MOLYBDATE-BINDING PERIPLASMIC PROTEIN"/>
    <property type="match status" value="1"/>
</dbReference>
<dbReference type="GO" id="GO:0015689">
    <property type="term" value="P:molybdate ion transport"/>
    <property type="evidence" value="ECO:0007669"/>
    <property type="project" value="InterPro"/>
</dbReference>
<reference evidence="6 7" key="1">
    <citation type="submission" date="2019-05" db="EMBL/GenBank/DDBJ databases">
        <authorList>
            <person name="Chen C."/>
        </authorList>
    </citation>
    <scope>NUCLEOTIDE SEQUENCE [LARGE SCALE GENOMIC DNA]</scope>
    <source>
        <strain evidence="6 7">HB172198</strain>
    </source>
</reference>
<sequence length="266" mass="29215">MNARYLKPYLWLKLAALFIILLSGCGGEEGRGSKEKITLTVSAASSLRDALEKLELAFVEVHPEIQLQFNFGSSGSLRQQIEEGAPVDLFISASSEEMQSLVTQQLVEPHQQTPLLSNSIVVVTAPERAGEIKTIQDLAGENINKIALGIPESVPAGRYAKESLQAAGLWEDVQDHMIQAKDVRQVLQYVETGNVDAGFVYQSDAQTTDQAVIALKPDRSTYSAIIYPIGIVKATKHTEQAQQLYDFLRGDEAILQFQSYGFDVAE</sequence>
<evidence type="ECO:0000256" key="4">
    <source>
        <dbReference type="ARBA" id="ARBA00022729"/>
    </source>
</evidence>
<evidence type="ECO:0000256" key="5">
    <source>
        <dbReference type="PIRSR" id="PIRSR004846-1"/>
    </source>
</evidence>
<dbReference type="InterPro" id="IPR005950">
    <property type="entry name" value="ModA"/>
</dbReference>
<dbReference type="FunFam" id="3.40.190.10:FF:000035">
    <property type="entry name" value="Molybdate ABC transporter substrate-binding protein"/>
    <property type="match status" value="1"/>
</dbReference>
<feature type="binding site" evidence="5">
    <location>
        <position position="201"/>
    </location>
    <ligand>
        <name>molybdate</name>
        <dbReference type="ChEBI" id="CHEBI:36264"/>
    </ligand>
</feature>
<dbReference type="NCBIfam" id="TIGR01256">
    <property type="entry name" value="modA"/>
    <property type="match status" value="1"/>
</dbReference>
<gene>
    <name evidence="6" type="ORF">E6C60_2108</name>
</gene>
<dbReference type="EMBL" id="CP040396">
    <property type="protein sequence ID" value="QCT02823.1"/>
    <property type="molecule type" value="Genomic_DNA"/>
</dbReference>
<dbReference type="KEGG" id="palo:E6C60_2108"/>
<dbReference type="RefSeq" id="WP_138225792.1">
    <property type="nucleotide sequence ID" value="NZ_CP040396.1"/>
</dbReference>
<dbReference type="SUPFAM" id="SSF53850">
    <property type="entry name" value="Periplasmic binding protein-like II"/>
    <property type="match status" value="1"/>
</dbReference>
<dbReference type="GO" id="GO:1901359">
    <property type="term" value="F:tungstate binding"/>
    <property type="evidence" value="ECO:0007669"/>
    <property type="project" value="UniProtKB-ARBA"/>
</dbReference>
<dbReference type="OrthoDB" id="9785015at2"/>
<dbReference type="Gene3D" id="3.40.190.10">
    <property type="entry name" value="Periplasmic binding protein-like II"/>
    <property type="match status" value="2"/>
</dbReference>
<name>A0A4P8XKG1_9BACL</name>
<protein>
    <submittedName>
        <fullName evidence="6">Molybdenum ABC transporter periplasmic molybdate-binding protein</fullName>
    </submittedName>
</protein>
<evidence type="ECO:0000313" key="6">
    <source>
        <dbReference type="EMBL" id="QCT02823.1"/>
    </source>
</evidence>
<keyword evidence="2 5" id="KW-0500">Molybdenum</keyword>